<comment type="caution">
    <text evidence="3">The sequence shown here is derived from an EMBL/GenBank/DDBJ whole genome shotgun (WGS) entry which is preliminary data.</text>
</comment>
<accession>A0A7X0J1K2</accession>
<evidence type="ECO:0000259" key="2">
    <source>
        <dbReference type="Pfam" id="PF13568"/>
    </source>
</evidence>
<dbReference type="AlphaFoldDB" id="A0A7X0J1K2"/>
<dbReference type="EMBL" id="JACHCC010000004">
    <property type="protein sequence ID" value="MBB6499424.1"/>
    <property type="molecule type" value="Genomic_DNA"/>
</dbReference>
<evidence type="ECO:0000313" key="3">
    <source>
        <dbReference type="EMBL" id="MBB6499424.1"/>
    </source>
</evidence>
<proteinExistence type="predicted"/>
<name>A0A7X0J1K2_9SPHI</name>
<organism evidence="3 4">
    <name type="scientific">Pedobacter cryoconitis</name>
    <dbReference type="NCBI Taxonomy" id="188932"/>
    <lineage>
        <taxon>Bacteria</taxon>
        <taxon>Pseudomonadati</taxon>
        <taxon>Bacteroidota</taxon>
        <taxon>Sphingobacteriia</taxon>
        <taxon>Sphingobacteriales</taxon>
        <taxon>Sphingobacteriaceae</taxon>
        <taxon>Pedobacter</taxon>
    </lineage>
</organism>
<keyword evidence="1" id="KW-0732">Signal</keyword>
<reference evidence="3 4" key="1">
    <citation type="submission" date="2020-08" db="EMBL/GenBank/DDBJ databases">
        <title>Genomic Encyclopedia of Type Strains, Phase IV (KMG-V): Genome sequencing to study the core and pangenomes of soil and plant-associated prokaryotes.</title>
        <authorList>
            <person name="Whitman W."/>
        </authorList>
    </citation>
    <scope>NUCLEOTIDE SEQUENCE [LARGE SCALE GENOMIC DNA]</scope>
    <source>
        <strain evidence="3 4">M2T3</strain>
    </source>
</reference>
<dbReference type="InterPro" id="IPR025665">
    <property type="entry name" value="Beta-barrel_OMP_2"/>
</dbReference>
<evidence type="ECO:0000256" key="1">
    <source>
        <dbReference type="SAM" id="SignalP"/>
    </source>
</evidence>
<dbReference type="Pfam" id="PF13568">
    <property type="entry name" value="OMP_b-brl_2"/>
    <property type="match status" value="1"/>
</dbReference>
<dbReference type="RefSeq" id="WP_184624169.1">
    <property type="nucleotide sequence ID" value="NZ_JACHCC010000004.1"/>
</dbReference>
<gene>
    <name evidence="3" type="ORF">HDF25_001566</name>
</gene>
<feature type="signal peptide" evidence="1">
    <location>
        <begin position="1"/>
        <end position="19"/>
    </location>
</feature>
<dbReference type="Proteomes" id="UP000521017">
    <property type="component" value="Unassembled WGS sequence"/>
</dbReference>
<sequence>MKKIIILAIGLFVATAANAQDGIKFGVKAGLNISDIIKGNGNNNFNTKVKPGFNAGLTVEIPLIAGLAFTPEVLYSQKGYKLTSSFGEFRQTTNFLDIPILASFRLGSSFNIVAGPQVSFLLSTKNKFENGFGTVQQTEVVNDSDRFKKSLVGGVIGFRYDIDRKFDIHGRYALDFQKNNENGTSTTPEFRNQVFSVGVGIKF</sequence>
<evidence type="ECO:0000313" key="4">
    <source>
        <dbReference type="Proteomes" id="UP000521017"/>
    </source>
</evidence>
<protein>
    <recommendedName>
        <fullName evidence="2">Outer membrane protein beta-barrel domain-containing protein</fullName>
    </recommendedName>
</protein>
<feature type="chain" id="PRO_5031399177" description="Outer membrane protein beta-barrel domain-containing protein" evidence="1">
    <location>
        <begin position="20"/>
        <end position="203"/>
    </location>
</feature>
<feature type="domain" description="Outer membrane protein beta-barrel" evidence="2">
    <location>
        <begin position="19"/>
        <end position="174"/>
    </location>
</feature>